<keyword evidence="2" id="KW-0963">Cytoplasm</keyword>
<keyword evidence="5 10" id="KW-0808">Transferase</keyword>
<accession>A0A4R4E1L4</accession>
<evidence type="ECO:0000256" key="8">
    <source>
        <dbReference type="ARBA" id="ARBA00038091"/>
    </source>
</evidence>
<dbReference type="SMART" id="SM00359">
    <property type="entry name" value="PUA"/>
    <property type="match status" value="1"/>
</dbReference>
<dbReference type="InterPro" id="IPR029063">
    <property type="entry name" value="SAM-dependent_MTases_sf"/>
</dbReference>
<organism evidence="10 11">
    <name type="scientific">Flaviaesturariibacter aridisoli</name>
    <dbReference type="NCBI Taxonomy" id="2545761"/>
    <lineage>
        <taxon>Bacteria</taxon>
        <taxon>Pseudomonadati</taxon>
        <taxon>Bacteroidota</taxon>
        <taxon>Chitinophagia</taxon>
        <taxon>Chitinophagales</taxon>
        <taxon>Chitinophagaceae</taxon>
        <taxon>Flaviaestuariibacter</taxon>
    </lineage>
</organism>
<dbReference type="CDD" id="cd21153">
    <property type="entry name" value="PUA_RlmI"/>
    <property type="match status" value="1"/>
</dbReference>
<evidence type="ECO:0000256" key="3">
    <source>
        <dbReference type="ARBA" id="ARBA00022552"/>
    </source>
</evidence>
<keyword evidence="11" id="KW-1185">Reference proteome</keyword>
<gene>
    <name evidence="10" type="ORF">E0486_13630</name>
</gene>
<evidence type="ECO:0000313" key="10">
    <source>
        <dbReference type="EMBL" id="TCZ68653.1"/>
    </source>
</evidence>
<dbReference type="CDD" id="cd02440">
    <property type="entry name" value="AdoMet_MTases"/>
    <property type="match status" value="1"/>
</dbReference>
<dbReference type="Gene3D" id="2.30.130.10">
    <property type="entry name" value="PUA domain"/>
    <property type="match status" value="1"/>
</dbReference>
<dbReference type="GO" id="GO:0032259">
    <property type="term" value="P:methylation"/>
    <property type="evidence" value="ECO:0007669"/>
    <property type="project" value="UniProtKB-KW"/>
</dbReference>
<dbReference type="Pfam" id="PF10672">
    <property type="entry name" value="Methyltrans_SAM"/>
    <property type="match status" value="1"/>
</dbReference>
<protein>
    <submittedName>
        <fullName evidence="10">Class I SAM-dependent rRNA methyltransferase</fullName>
    </submittedName>
</protein>
<dbReference type="GO" id="GO:0006364">
    <property type="term" value="P:rRNA processing"/>
    <property type="evidence" value="ECO:0007669"/>
    <property type="project" value="UniProtKB-KW"/>
</dbReference>
<dbReference type="PANTHER" id="PTHR42873">
    <property type="entry name" value="RIBOSOMAL RNA LARGE SUBUNIT METHYLTRANSFERASE"/>
    <property type="match status" value="1"/>
</dbReference>
<dbReference type="OrthoDB" id="9805492at2"/>
<evidence type="ECO:0000256" key="6">
    <source>
        <dbReference type="ARBA" id="ARBA00022691"/>
    </source>
</evidence>
<dbReference type="AlphaFoldDB" id="A0A4R4E1L4"/>
<sequence>MPQVHLRRKIAPRIFNGHPWIFANEVEKVEGSPEPGAIVDVLYGDGKFCGKGYYNAASQIIVRLLTREVKDTIDEAWFKRKIEACWKYRQAIGYTENCRLVFGEADGLPQCIIDKFNDYFVIQTLALGIDLWKPAIVKALQEVFSPKGIYERNDVPVRELEGLPQHKRFLSEPFDTNIIINENGLKFRVDVENGQKTGYFLDQQDNRRAIEHIVKGQDVLGAFTYTGTFEIHAAHYGAKSVLGLDISQGAVDQANRNAALNGLESIVKFEQANAFDVLKQWGKEGKKWDVVMLDPPAFTKSRANIQKAITGYKEINLRGMKLVKPGGFLVTSSCTNLVPPELFLEIIQLAAKDARRPIRQVTFQTQSQDHPIVFGMENTQYLKFLIIEVGAP</sequence>
<dbReference type="InterPro" id="IPR036974">
    <property type="entry name" value="PUA_sf"/>
</dbReference>
<dbReference type="SUPFAM" id="SSF53335">
    <property type="entry name" value="S-adenosyl-L-methionine-dependent methyltransferases"/>
    <property type="match status" value="1"/>
</dbReference>
<dbReference type="InterPro" id="IPR019614">
    <property type="entry name" value="SAM-dep_methyl-trfase"/>
</dbReference>
<dbReference type="Gene3D" id="3.40.50.150">
    <property type="entry name" value="Vaccinia Virus protein VP39"/>
    <property type="match status" value="1"/>
</dbReference>
<comment type="subcellular location">
    <subcellularLocation>
        <location evidence="1">Cytoplasm</location>
    </subcellularLocation>
</comment>
<evidence type="ECO:0000256" key="4">
    <source>
        <dbReference type="ARBA" id="ARBA00022603"/>
    </source>
</evidence>
<dbReference type="GO" id="GO:0003723">
    <property type="term" value="F:RNA binding"/>
    <property type="evidence" value="ECO:0007669"/>
    <property type="project" value="UniProtKB-KW"/>
</dbReference>
<evidence type="ECO:0000256" key="7">
    <source>
        <dbReference type="ARBA" id="ARBA00022884"/>
    </source>
</evidence>
<keyword evidence="7" id="KW-0694">RNA-binding</keyword>
<dbReference type="Proteomes" id="UP000295164">
    <property type="component" value="Unassembled WGS sequence"/>
</dbReference>
<proteinExistence type="inferred from homology"/>
<dbReference type="GO" id="GO:0008168">
    <property type="term" value="F:methyltransferase activity"/>
    <property type="evidence" value="ECO:0007669"/>
    <property type="project" value="UniProtKB-KW"/>
</dbReference>
<dbReference type="SUPFAM" id="SSF88697">
    <property type="entry name" value="PUA domain-like"/>
    <property type="match status" value="1"/>
</dbReference>
<dbReference type="InterPro" id="IPR002478">
    <property type="entry name" value="PUA"/>
</dbReference>
<keyword evidence="3" id="KW-0698">rRNA processing</keyword>
<comment type="caution">
    <text evidence="10">The sequence shown here is derived from an EMBL/GenBank/DDBJ whole genome shotgun (WGS) entry which is preliminary data.</text>
</comment>
<feature type="domain" description="PUA" evidence="9">
    <location>
        <begin position="2"/>
        <end position="87"/>
    </location>
</feature>
<evidence type="ECO:0000256" key="5">
    <source>
        <dbReference type="ARBA" id="ARBA00022679"/>
    </source>
</evidence>
<dbReference type="InterPro" id="IPR041532">
    <property type="entry name" value="RlmI-like_PUA"/>
</dbReference>
<dbReference type="PROSITE" id="PS50890">
    <property type="entry name" value="PUA"/>
    <property type="match status" value="1"/>
</dbReference>
<evidence type="ECO:0000256" key="1">
    <source>
        <dbReference type="ARBA" id="ARBA00004496"/>
    </source>
</evidence>
<dbReference type="GO" id="GO:0005737">
    <property type="term" value="C:cytoplasm"/>
    <property type="evidence" value="ECO:0007669"/>
    <property type="project" value="UniProtKB-SubCell"/>
</dbReference>
<evidence type="ECO:0000313" key="11">
    <source>
        <dbReference type="Proteomes" id="UP000295164"/>
    </source>
</evidence>
<dbReference type="PANTHER" id="PTHR42873:SF1">
    <property type="entry name" value="S-ADENOSYLMETHIONINE-DEPENDENT METHYLTRANSFERASE DOMAIN-CONTAINING PROTEIN"/>
    <property type="match status" value="1"/>
</dbReference>
<dbReference type="EMBL" id="SKFH01000025">
    <property type="protein sequence ID" value="TCZ68653.1"/>
    <property type="molecule type" value="Genomic_DNA"/>
</dbReference>
<dbReference type="RefSeq" id="WP_131852732.1">
    <property type="nucleotide sequence ID" value="NZ_SKFH01000025.1"/>
</dbReference>
<dbReference type="InterPro" id="IPR015947">
    <property type="entry name" value="PUA-like_sf"/>
</dbReference>
<dbReference type="Pfam" id="PF17785">
    <property type="entry name" value="PUA_3"/>
    <property type="match status" value="1"/>
</dbReference>
<evidence type="ECO:0000259" key="9">
    <source>
        <dbReference type="SMART" id="SM00359"/>
    </source>
</evidence>
<keyword evidence="6" id="KW-0949">S-adenosyl-L-methionine</keyword>
<keyword evidence="4 10" id="KW-0489">Methyltransferase</keyword>
<evidence type="ECO:0000256" key="2">
    <source>
        <dbReference type="ARBA" id="ARBA00022490"/>
    </source>
</evidence>
<dbReference type="Gene3D" id="3.30.750.80">
    <property type="entry name" value="RNA methyltransferase domain (HRMD) like"/>
    <property type="match status" value="1"/>
</dbReference>
<dbReference type="CDD" id="cd11572">
    <property type="entry name" value="RlmI_M_like"/>
    <property type="match status" value="1"/>
</dbReference>
<comment type="similarity">
    <text evidence="8">Belongs to the methyltransferase superfamily. RlmI family.</text>
</comment>
<reference evidence="10 11" key="1">
    <citation type="submission" date="2019-03" db="EMBL/GenBank/DDBJ databases">
        <authorList>
            <person name="Kim M.K.M."/>
        </authorList>
    </citation>
    <scope>NUCLEOTIDE SEQUENCE [LARGE SCALE GENOMIC DNA]</scope>
    <source>
        <strain evidence="10 11">17J68-15</strain>
    </source>
</reference>
<name>A0A4R4E1L4_9BACT</name>